<organism evidence="2 3">
    <name type="scientific">Lithocarpus litseifolius</name>
    <dbReference type="NCBI Taxonomy" id="425828"/>
    <lineage>
        <taxon>Eukaryota</taxon>
        <taxon>Viridiplantae</taxon>
        <taxon>Streptophyta</taxon>
        <taxon>Embryophyta</taxon>
        <taxon>Tracheophyta</taxon>
        <taxon>Spermatophyta</taxon>
        <taxon>Magnoliopsida</taxon>
        <taxon>eudicotyledons</taxon>
        <taxon>Gunneridae</taxon>
        <taxon>Pentapetalae</taxon>
        <taxon>rosids</taxon>
        <taxon>fabids</taxon>
        <taxon>Fagales</taxon>
        <taxon>Fagaceae</taxon>
        <taxon>Lithocarpus</taxon>
    </lineage>
</organism>
<feature type="domain" description="RNase H type-1" evidence="1">
    <location>
        <begin position="19"/>
        <end position="112"/>
    </location>
</feature>
<dbReference type="InterPro" id="IPR002156">
    <property type="entry name" value="RNaseH_domain"/>
</dbReference>
<dbReference type="Proteomes" id="UP001459277">
    <property type="component" value="Unassembled WGS sequence"/>
</dbReference>
<sequence length="120" mass="12629">MIALVQAWWPPLGSLYKLNFDAAMFTNTNSTGFGVVIRNNMGEVMAAMSAKGTAVADNVEAEVLACHRALELAVDAGFAGLEIEGDNATVMKSLASLRAIKSRLGNIYKDICVLAAGCSC</sequence>
<name>A0AAW2CCM0_9ROSI</name>
<dbReference type="CDD" id="cd06222">
    <property type="entry name" value="RNase_H_like"/>
    <property type="match status" value="1"/>
</dbReference>
<dbReference type="InterPro" id="IPR052929">
    <property type="entry name" value="RNase_H-like_EbsB-rel"/>
</dbReference>
<accession>A0AAW2CCM0</accession>
<protein>
    <recommendedName>
        <fullName evidence="1">RNase H type-1 domain-containing protein</fullName>
    </recommendedName>
</protein>
<evidence type="ECO:0000313" key="2">
    <source>
        <dbReference type="EMBL" id="KAK9996031.1"/>
    </source>
</evidence>
<dbReference type="GO" id="GO:0004523">
    <property type="term" value="F:RNA-DNA hybrid ribonuclease activity"/>
    <property type="evidence" value="ECO:0007669"/>
    <property type="project" value="InterPro"/>
</dbReference>
<dbReference type="EMBL" id="JAZDWU010000007">
    <property type="protein sequence ID" value="KAK9996031.1"/>
    <property type="molecule type" value="Genomic_DNA"/>
</dbReference>
<proteinExistence type="predicted"/>
<gene>
    <name evidence="2" type="ORF">SO802_020717</name>
</gene>
<dbReference type="InterPro" id="IPR044730">
    <property type="entry name" value="RNase_H-like_dom_plant"/>
</dbReference>
<dbReference type="AlphaFoldDB" id="A0AAW2CCM0"/>
<dbReference type="SUPFAM" id="SSF53098">
    <property type="entry name" value="Ribonuclease H-like"/>
    <property type="match status" value="1"/>
</dbReference>
<evidence type="ECO:0000259" key="1">
    <source>
        <dbReference type="Pfam" id="PF13456"/>
    </source>
</evidence>
<dbReference type="PANTHER" id="PTHR47074:SF11">
    <property type="entry name" value="REVERSE TRANSCRIPTASE-LIKE PROTEIN"/>
    <property type="match status" value="1"/>
</dbReference>
<dbReference type="PANTHER" id="PTHR47074">
    <property type="entry name" value="BNAC02G40300D PROTEIN"/>
    <property type="match status" value="1"/>
</dbReference>
<reference evidence="2 3" key="1">
    <citation type="submission" date="2024-01" db="EMBL/GenBank/DDBJ databases">
        <title>A telomere-to-telomere, gap-free genome of sweet tea (Lithocarpus litseifolius).</title>
        <authorList>
            <person name="Zhou J."/>
        </authorList>
    </citation>
    <scope>NUCLEOTIDE SEQUENCE [LARGE SCALE GENOMIC DNA]</scope>
    <source>
        <strain evidence="2">Zhou-2022a</strain>
        <tissue evidence="2">Leaf</tissue>
    </source>
</reference>
<dbReference type="InterPro" id="IPR012337">
    <property type="entry name" value="RNaseH-like_sf"/>
</dbReference>
<dbReference type="GO" id="GO:0003676">
    <property type="term" value="F:nucleic acid binding"/>
    <property type="evidence" value="ECO:0007669"/>
    <property type="project" value="InterPro"/>
</dbReference>
<dbReference type="Gene3D" id="3.30.420.10">
    <property type="entry name" value="Ribonuclease H-like superfamily/Ribonuclease H"/>
    <property type="match status" value="1"/>
</dbReference>
<keyword evidence="3" id="KW-1185">Reference proteome</keyword>
<dbReference type="Pfam" id="PF13456">
    <property type="entry name" value="RVT_3"/>
    <property type="match status" value="1"/>
</dbReference>
<comment type="caution">
    <text evidence="2">The sequence shown here is derived from an EMBL/GenBank/DDBJ whole genome shotgun (WGS) entry which is preliminary data.</text>
</comment>
<evidence type="ECO:0000313" key="3">
    <source>
        <dbReference type="Proteomes" id="UP001459277"/>
    </source>
</evidence>
<dbReference type="InterPro" id="IPR036397">
    <property type="entry name" value="RNaseH_sf"/>
</dbReference>